<dbReference type="Gene3D" id="3.90.550.10">
    <property type="entry name" value="Spore Coat Polysaccharide Biosynthesis Protein SpsA, Chain A"/>
    <property type="match status" value="1"/>
</dbReference>
<protein>
    <recommendedName>
        <fullName evidence="1">Glycosyltransferase 2-like domain-containing protein</fullName>
    </recommendedName>
</protein>
<evidence type="ECO:0000313" key="2">
    <source>
        <dbReference type="EMBL" id="GAA4009869.1"/>
    </source>
</evidence>
<comment type="caution">
    <text evidence="2">The sequence shown here is derived from an EMBL/GenBank/DDBJ whole genome shotgun (WGS) entry which is preliminary data.</text>
</comment>
<gene>
    <name evidence="2" type="ORF">GCM10022232_58400</name>
</gene>
<organism evidence="2 3">
    <name type="scientific">Streptomyces plumbiresistens</name>
    <dbReference type="NCBI Taxonomy" id="511811"/>
    <lineage>
        <taxon>Bacteria</taxon>
        <taxon>Bacillati</taxon>
        <taxon>Actinomycetota</taxon>
        <taxon>Actinomycetes</taxon>
        <taxon>Kitasatosporales</taxon>
        <taxon>Streptomycetaceae</taxon>
        <taxon>Streptomyces</taxon>
    </lineage>
</organism>
<dbReference type="InterPro" id="IPR001173">
    <property type="entry name" value="Glyco_trans_2-like"/>
</dbReference>
<sequence length="287" mass="30610">MEPGFSGAGRAAAYRAAPVRHRSRIGAGAPQGRPSIAPAARTVLTEARPEKHLSPHPHSKITVVIATQLRPERLAFLAAMHASLCRQSVPWEAVVALDGADPTRLPAALAVDPRIRTLALPRSVGAACARNFALNEVRTEYVQWADDDDEFTDWAMALRLRTLEETGVGWCAGYSQTPHVAMPSSSRDEPSVHGAVVEPPVPLVGVGSGVGGQDGVWAGLDEVQQGPGDAVAVVRAEAGDQRSGFLARDRLRNRFELLDAPVDLLFARVPVGERAVGDERLHFGSHG</sequence>
<dbReference type="Pfam" id="PF00535">
    <property type="entry name" value="Glycos_transf_2"/>
    <property type="match status" value="1"/>
</dbReference>
<name>A0ABP7SCQ6_9ACTN</name>
<proteinExistence type="predicted"/>
<dbReference type="EMBL" id="BAAAZX010000018">
    <property type="protein sequence ID" value="GAA4009869.1"/>
    <property type="molecule type" value="Genomic_DNA"/>
</dbReference>
<dbReference type="Proteomes" id="UP001500456">
    <property type="component" value="Unassembled WGS sequence"/>
</dbReference>
<keyword evidence="3" id="KW-1185">Reference proteome</keyword>
<reference evidence="3" key="1">
    <citation type="journal article" date="2019" name="Int. J. Syst. Evol. Microbiol.">
        <title>The Global Catalogue of Microorganisms (GCM) 10K type strain sequencing project: providing services to taxonomists for standard genome sequencing and annotation.</title>
        <authorList>
            <consortium name="The Broad Institute Genomics Platform"/>
            <consortium name="The Broad Institute Genome Sequencing Center for Infectious Disease"/>
            <person name="Wu L."/>
            <person name="Ma J."/>
        </authorList>
    </citation>
    <scope>NUCLEOTIDE SEQUENCE [LARGE SCALE GENOMIC DNA]</scope>
    <source>
        <strain evidence="3">JCM 16924</strain>
    </source>
</reference>
<dbReference type="SUPFAM" id="SSF53448">
    <property type="entry name" value="Nucleotide-diphospho-sugar transferases"/>
    <property type="match status" value="1"/>
</dbReference>
<dbReference type="CDD" id="cd00761">
    <property type="entry name" value="Glyco_tranf_GTA_type"/>
    <property type="match status" value="1"/>
</dbReference>
<evidence type="ECO:0000313" key="3">
    <source>
        <dbReference type="Proteomes" id="UP001500456"/>
    </source>
</evidence>
<accession>A0ABP7SCQ6</accession>
<dbReference type="InterPro" id="IPR029044">
    <property type="entry name" value="Nucleotide-diphossugar_trans"/>
</dbReference>
<feature type="domain" description="Glycosyltransferase 2-like" evidence="1">
    <location>
        <begin position="63"/>
        <end position="163"/>
    </location>
</feature>
<evidence type="ECO:0000259" key="1">
    <source>
        <dbReference type="Pfam" id="PF00535"/>
    </source>
</evidence>